<feature type="region of interest" description="Disordered" evidence="1">
    <location>
        <begin position="972"/>
        <end position="1028"/>
    </location>
</feature>
<dbReference type="Pfam" id="PF13374">
    <property type="entry name" value="TPR_10"/>
    <property type="match status" value="3"/>
</dbReference>
<feature type="compositionally biased region" description="Low complexity" evidence="1">
    <location>
        <begin position="1001"/>
        <end position="1012"/>
    </location>
</feature>
<evidence type="ECO:0000256" key="1">
    <source>
        <dbReference type="SAM" id="MobiDB-lite"/>
    </source>
</evidence>
<keyword evidence="3" id="KW-1185">Reference proteome</keyword>
<feature type="compositionally biased region" description="Low complexity" evidence="1">
    <location>
        <begin position="984"/>
        <end position="994"/>
    </location>
</feature>
<dbReference type="Gene3D" id="1.25.40.10">
    <property type="entry name" value="Tetratricopeptide repeat domain"/>
    <property type="match status" value="3"/>
</dbReference>
<evidence type="ECO:0000313" key="3">
    <source>
        <dbReference type="Proteomes" id="UP000323046"/>
    </source>
</evidence>
<dbReference type="Gene3D" id="3.40.50.300">
    <property type="entry name" value="P-loop containing nucleotide triphosphate hydrolases"/>
    <property type="match status" value="1"/>
</dbReference>
<dbReference type="PANTHER" id="PTHR46082">
    <property type="entry name" value="ATP/GTP-BINDING PROTEIN-RELATED"/>
    <property type="match status" value="1"/>
</dbReference>
<dbReference type="EMBL" id="CP029193">
    <property type="protein sequence ID" value="QES28728.1"/>
    <property type="molecule type" value="Genomic_DNA"/>
</dbReference>
<dbReference type="SUPFAM" id="SSF48452">
    <property type="entry name" value="TPR-like"/>
    <property type="match status" value="2"/>
</dbReference>
<name>A0A5P2BG74_STRVZ</name>
<proteinExistence type="predicted"/>
<dbReference type="InterPro" id="IPR019734">
    <property type="entry name" value="TPR_rpt"/>
</dbReference>
<dbReference type="InterPro" id="IPR053137">
    <property type="entry name" value="NLR-like"/>
</dbReference>
<dbReference type="Pfam" id="PF13181">
    <property type="entry name" value="TPR_8"/>
    <property type="match status" value="1"/>
</dbReference>
<dbReference type="InterPro" id="IPR027417">
    <property type="entry name" value="P-loop_NTPase"/>
</dbReference>
<dbReference type="SUPFAM" id="SSF52540">
    <property type="entry name" value="P-loop containing nucleoside triphosphate hydrolases"/>
    <property type="match status" value="1"/>
</dbReference>
<evidence type="ECO:0000313" key="2">
    <source>
        <dbReference type="EMBL" id="QES28728.1"/>
    </source>
</evidence>
<reference evidence="2 3" key="1">
    <citation type="submission" date="2018-05" db="EMBL/GenBank/DDBJ databases">
        <title>Streptomyces venezuelae.</title>
        <authorList>
            <person name="Kim W."/>
            <person name="Lee N."/>
            <person name="Cho B.-K."/>
        </authorList>
    </citation>
    <scope>NUCLEOTIDE SEQUENCE [LARGE SCALE GENOMIC DNA]</scope>
    <source>
        <strain evidence="2 3">ATCC 14583</strain>
    </source>
</reference>
<dbReference type="AlphaFoldDB" id="A0A5P2BG74"/>
<dbReference type="Proteomes" id="UP000323046">
    <property type="component" value="Chromosome"/>
</dbReference>
<protein>
    <submittedName>
        <fullName evidence="2">Uncharacterized protein</fullName>
    </submittedName>
</protein>
<dbReference type="InterPro" id="IPR011990">
    <property type="entry name" value="TPR-like_helical_dom_sf"/>
</dbReference>
<feature type="region of interest" description="Disordered" evidence="1">
    <location>
        <begin position="733"/>
        <end position="763"/>
    </location>
</feature>
<accession>A0A5P2BG74</accession>
<gene>
    <name evidence="2" type="ORF">DEJ47_21880</name>
</gene>
<feature type="compositionally biased region" description="Basic and acidic residues" evidence="1">
    <location>
        <begin position="733"/>
        <end position="754"/>
    </location>
</feature>
<organism evidence="2 3">
    <name type="scientific">Streptomyces venezuelae</name>
    <dbReference type="NCBI Taxonomy" id="54571"/>
    <lineage>
        <taxon>Bacteria</taxon>
        <taxon>Bacillati</taxon>
        <taxon>Actinomycetota</taxon>
        <taxon>Actinomycetes</taxon>
        <taxon>Kitasatosporales</taxon>
        <taxon>Streptomycetaceae</taxon>
        <taxon>Streptomyces</taxon>
    </lineage>
</organism>
<dbReference type="PANTHER" id="PTHR46082:SF6">
    <property type="entry name" value="AAA+ ATPASE DOMAIN-CONTAINING PROTEIN-RELATED"/>
    <property type="match status" value="1"/>
</dbReference>
<dbReference type="SMART" id="SM00028">
    <property type="entry name" value="TPR"/>
    <property type="match status" value="4"/>
</dbReference>
<sequence length="1028" mass="110656">MGRRLAREMADGGTAVLGQVLAGTGGVGKTQLAARYARDLLRSGEVDLLLWVTAVKREAVVAAYAQAAEDVLGITLADSEQAAARFLAWLEPRPPGGDGERGPGWMVVLDDLADPVDLLADPVTPRIALWPPAGPHGRTLVTTRRRDAVLTGHGHRCIDVGLFDRAESVAYLTQVLAGERGDSGNGARANVAQPPDCIARLAEDLGDLPLALSQAAAYLLETGLDCARYRALLAGRTRALARLLPEPGSLPDAQTVTLAATWSLSVDRADRMRPRGLASPLLVLIALLDPNGIPASVLTGKAACRYLARHRTGRDGPDEPDEPAAEDTVEAFDAVDALRALHRMHLVDHTPGVPHQAVRVHQLVQRSIRETLSRDRLDEAAVAAADALVEAWPEVERDPALGRALRANTDALRRVADGALWAGQAHDVIFRSANSVAAAGHYTHAMEQFGTLARQAAQRLGPDHRDTLRARLERAEMWAMSGHPLVAADELRQVVGDTARVCGRDDADTLRARHSLAHARALAEDVPGALVEFEQVLCDFQRELGDEAPETLGARSFLALWWGAAGDTAGAITALEQLVADREELLGRDHPELFWARHNLAAYRGRSGDTAGAVSAYEDLFADRERVLGPDHTDTLANRAEHAYWLRESGRNTEALFALERLVVDMERVLGTCHIELFGVQRSLAWCWEEAGDTAGSVLAHRQQLDDVRGAFGPDHAQTAEAAVTLTHALIGRGRELRDGSRTPPSDPERRTAMPEETSQPRPARLEQALACFNEARGLTDPEESPGVYGIILHDIADTYRDAHDLKEAVEHFRQAVSYKQQADNPSDLATTMTALANTLVAMGERTEAREVLEQLAAEVPKIGDTERRAAVLHNMALTYEELGRMGVERAYADAVSACRAVLALIDGASDPGWYASVLKDMGDVYDAQDMLPQAHAAYEEAVRYTRRIESTSTSLITVLIALGRTSRRLGKREGETTVSGDGAAVNGARFAAAPSQPRGASPDALSDAAPTPDAPPPDAPAPGDDES</sequence>